<sequence length="424" mass="47460">MAIHVVKNGDTLWAISQVYNVPVPTIVAINGLSNVNVIVPGLALYIPSRELQQRTYRIQPGDTLWKLSIRFNSTIASILQANPDLNPNRLLVGRLVTIPTELKQDIATLGFIVPYSQEAVIQILDSLAPQLTYLAVTAYSFTREGYAYVQLEDRRIVERSNQLGVLPLLMIRNLIDSTFSPELAGTVLGNPSYRRNLVLSIVNLARQRGYKGVSIDFEFIPPERRNDLATFLSELKTALGNLLLHVNVHAKTRDIPANPIIGAYDYQMIGKIADIVAVMTIDYGYPGGPPDPISPAWWIEQVVSYAVSLIPPQKLQIAMPLYGYDKVAATNQTTGISVLAAQNLAISKGVAIQYAPESESPFYRYWTNNTEHVVWFEDVRSYKAKYKIIDAYKLLGTTYWQLNLPAPQNWRYLADNLIIKKAVI</sequence>
<dbReference type="InterPro" id="IPR041704">
    <property type="entry name" value="CFLE_GH18"/>
</dbReference>
<dbReference type="GO" id="GO:0012505">
    <property type="term" value="C:endomembrane system"/>
    <property type="evidence" value="ECO:0007669"/>
    <property type="project" value="TreeGrafter"/>
</dbReference>
<dbReference type="SUPFAM" id="SSF54106">
    <property type="entry name" value="LysM domain"/>
    <property type="match status" value="2"/>
</dbReference>
<keyword evidence="1" id="KW-0378">Hydrolase</keyword>
<name>A0A4R2BKJ8_9BACI</name>
<dbReference type="CDD" id="cd02874">
    <property type="entry name" value="GH18_CFLE_spore_hydrolase"/>
    <property type="match status" value="1"/>
</dbReference>
<organism evidence="5 6">
    <name type="scientific">Mesobacillus foraminis</name>
    <dbReference type="NCBI Taxonomy" id="279826"/>
    <lineage>
        <taxon>Bacteria</taxon>
        <taxon>Bacillati</taxon>
        <taxon>Bacillota</taxon>
        <taxon>Bacilli</taxon>
        <taxon>Bacillales</taxon>
        <taxon>Bacillaceae</taxon>
        <taxon>Mesobacillus</taxon>
    </lineage>
</organism>
<reference evidence="5 6" key="1">
    <citation type="journal article" date="2015" name="Stand. Genomic Sci.">
        <title>Genomic Encyclopedia of Bacterial and Archaeal Type Strains, Phase III: the genomes of soil and plant-associated and newly described type strains.</title>
        <authorList>
            <person name="Whitman W.B."/>
            <person name="Woyke T."/>
            <person name="Klenk H.P."/>
            <person name="Zhou Y."/>
            <person name="Lilburn T.G."/>
            <person name="Beck B.J."/>
            <person name="De Vos P."/>
            <person name="Vandamme P."/>
            <person name="Eisen J.A."/>
            <person name="Garrity G."/>
            <person name="Hugenholtz P."/>
            <person name="Kyrpides N.C."/>
        </authorList>
    </citation>
    <scope>NUCLEOTIDE SEQUENCE [LARGE SCALE GENOMIC DNA]</scope>
    <source>
        <strain evidence="5 6">CV53</strain>
    </source>
</reference>
<dbReference type="PANTHER" id="PTHR46066:SF2">
    <property type="entry name" value="CHITINASE DOMAIN-CONTAINING PROTEIN 1"/>
    <property type="match status" value="1"/>
</dbReference>
<dbReference type="RefSeq" id="WP_132001736.1">
    <property type="nucleotide sequence ID" value="NZ_JABUHM010000001.1"/>
</dbReference>
<dbReference type="InterPro" id="IPR011583">
    <property type="entry name" value="Chitinase_II/V-like_cat"/>
</dbReference>
<dbReference type="SUPFAM" id="SSF51445">
    <property type="entry name" value="(Trans)glycosidases"/>
    <property type="match status" value="1"/>
</dbReference>
<dbReference type="PROSITE" id="PS51910">
    <property type="entry name" value="GH18_2"/>
    <property type="match status" value="1"/>
</dbReference>
<dbReference type="Gene3D" id="3.10.350.10">
    <property type="entry name" value="LysM domain"/>
    <property type="match status" value="2"/>
</dbReference>
<proteinExistence type="predicted"/>
<evidence type="ECO:0000259" key="4">
    <source>
        <dbReference type="PROSITE" id="PS51910"/>
    </source>
</evidence>
<evidence type="ECO:0000256" key="2">
    <source>
        <dbReference type="ARBA" id="ARBA00023295"/>
    </source>
</evidence>
<dbReference type="GO" id="GO:0005975">
    <property type="term" value="P:carbohydrate metabolic process"/>
    <property type="evidence" value="ECO:0007669"/>
    <property type="project" value="InterPro"/>
</dbReference>
<dbReference type="SMART" id="SM00636">
    <property type="entry name" value="Glyco_18"/>
    <property type="match status" value="1"/>
</dbReference>
<evidence type="ECO:0000313" key="6">
    <source>
        <dbReference type="Proteomes" id="UP000295689"/>
    </source>
</evidence>
<dbReference type="InterPro" id="IPR001223">
    <property type="entry name" value="Glyco_hydro18_cat"/>
</dbReference>
<dbReference type="GO" id="GO:0016798">
    <property type="term" value="F:hydrolase activity, acting on glycosyl bonds"/>
    <property type="evidence" value="ECO:0007669"/>
    <property type="project" value="UniProtKB-KW"/>
</dbReference>
<dbReference type="Proteomes" id="UP000295689">
    <property type="component" value="Unassembled WGS sequence"/>
</dbReference>
<dbReference type="Pfam" id="PF00704">
    <property type="entry name" value="Glyco_hydro_18"/>
    <property type="match status" value="1"/>
</dbReference>
<gene>
    <name evidence="5" type="ORF">EV146_102118</name>
</gene>
<dbReference type="Pfam" id="PF01476">
    <property type="entry name" value="LysM"/>
    <property type="match status" value="2"/>
</dbReference>
<evidence type="ECO:0000313" key="5">
    <source>
        <dbReference type="EMBL" id="TCN27173.1"/>
    </source>
</evidence>
<dbReference type="CDD" id="cd00118">
    <property type="entry name" value="LysM"/>
    <property type="match status" value="2"/>
</dbReference>
<evidence type="ECO:0000256" key="1">
    <source>
        <dbReference type="ARBA" id="ARBA00022801"/>
    </source>
</evidence>
<keyword evidence="2" id="KW-0326">Glycosidase</keyword>
<dbReference type="GO" id="GO:0008061">
    <property type="term" value="F:chitin binding"/>
    <property type="evidence" value="ECO:0007669"/>
    <property type="project" value="InterPro"/>
</dbReference>
<dbReference type="GO" id="GO:0070492">
    <property type="term" value="F:oligosaccharide binding"/>
    <property type="evidence" value="ECO:0007669"/>
    <property type="project" value="TreeGrafter"/>
</dbReference>
<protein>
    <submittedName>
        <fullName evidence="5">Spore germination protein</fullName>
    </submittedName>
</protein>
<dbReference type="InterPro" id="IPR036779">
    <property type="entry name" value="LysM_dom_sf"/>
</dbReference>
<dbReference type="InterPro" id="IPR029070">
    <property type="entry name" value="Chitinase_insertion_sf"/>
</dbReference>
<accession>A0A4R2BKJ8</accession>
<dbReference type="SMART" id="SM00257">
    <property type="entry name" value="LysM"/>
    <property type="match status" value="2"/>
</dbReference>
<feature type="domain" description="GH18" evidence="4">
    <location>
        <begin position="106"/>
        <end position="424"/>
    </location>
</feature>
<dbReference type="Gene3D" id="3.10.50.10">
    <property type="match status" value="1"/>
</dbReference>
<dbReference type="AlphaFoldDB" id="A0A4R2BKJ8"/>
<dbReference type="InterPro" id="IPR018392">
    <property type="entry name" value="LysM"/>
</dbReference>
<dbReference type="InterPro" id="IPR017853">
    <property type="entry name" value="GH"/>
</dbReference>
<feature type="domain" description="LysM" evidence="3">
    <location>
        <begin position="2"/>
        <end position="46"/>
    </location>
</feature>
<comment type="caution">
    <text evidence="5">The sequence shown here is derived from an EMBL/GenBank/DDBJ whole genome shotgun (WGS) entry which is preliminary data.</text>
</comment>
<keyword evidence="6" id="KW-1185">Reference proteome</keyword>
<dbReference type="PANTHER" id="PTHR46066">
    <property type="entry name" value="CHITINASE DOMAIN-CONTAINING PROTEIN 1 FAMILY MEMBER"/>
    <property type="match status" value="1"/>
</dbReference>
<feature type="domain" description="LysM" evidence="3">
    <location>
        <begin position="54"/>
        <end position="98"/>
    </location>
</feature>
<dbReference type="PROSITE" id="PS51782">
    <property type="entry name" value="LYSM"/>
    <property type="match status" value="2"/>
</dbReference>
<evidence type="ECO:0000259" key="3">
    <source>
        <dbReference type="PROSITE" id="PS51782"/>
    </source>
</evidence>
<dbReference type="EMBL" id="SLVV01000002">
    <property type="protein sequence ID" value="TCN27173.1"/>
    <property type="molecule type" value="Genomic_DNA"/>
</dbReference>
<dbReference type="Gene3D" id="3.20.20.80">
    <property type="entry name" value="Glycosidases"/>
    <property type="match status" value="1"/>
</dbReference>